<dbReference type="SMART" id="SM00338">
    <property type="entry name" value="BRLZ"/>
    <property type="match status" value="1"/>
</dbReference>
<proteinExistence type="predicted"/>
<dbReference type="InterPro" id="IPR004827">
    <property type="entry name" value="bZIP"/>
</dbReference>
<evidence type="ECO:0000313" key="7">
    <source>
        <dbReference type="Proteomes" id="UP000242715"/>
    </source>
</evidence>
<dbReference type="InterPro" id="IPR046347">
    <property type="entry name" value="bZIP_sf"/>
</dbReference>
<reference evidence="7" key="1">
    <citation type="journal article" date="2017" name="Front. Plant Sci.">
        <title>Climate Clever Clovers: New Paradigm to Reduce the Environmental Footprint of Ruminants by Breeding Low Methanogenic Forages Utilizing Haplotype Variation.</title>
        <authorList>
            <person name="Kaur P."/>
            <person name="Appels R."/>
            <person name="Bayer P.E."/>
            <person name="Keeble-Gagnere G."/>
            <person name="Wang J."/>
            <person name="Hirakawa H."/>
            <person name="Shirasawa K."/>
            <person name="Vercoe P."/>
            <person name="Stefanova K."/>
            <person name="Durmic Z."/>
            <person name="Nichols P."/>
            <person name="Revell C."/>
            <person name="Isobe S.N."/>
            <person name="Edwards D."/>
            <person name="Erskine W."/>
        </authorList>
    </citation>
    <scope>NUCLEOTIDE SEQUENCE [LARGE SCALE GENOMIC DNA]</scope>
    <source>
        <strain evidence="7">cv. Daliak</strain>
    </source>
</reference>
<accession>A0A2Z6MC49</accession>
<dbReference type="AlphaFoldDB" id="A0A2Z6MC49"/>
<dbReference type="CDD" id="cd14703">
    <property type="entry name" value="bZIP_plant_RF2"/>
    <property type="match status" value="1"/>
</dbReference>
<feature type="domain" description="BZIP" evidence="5">
    <location>
        <begin position="60"/>
        <end position="124"/>
    </location>
</feature>
<dbReference type="SUPFAM" id="SSF57959">
    <property type="entry name" value="Leucine zipper domain"/>
    <property type="match status" value="1"/>
</dbReference>
<keyword evidence="1" id="KW-0805">Transcription regulation</keyword>
<keyword evidence="7" id="KW-1185">Reference proteome</keyword>
<dbReference type="GO" id="GO:0003677">
    <property type="term" value="F:DNA binding"/>
    <property type="evidence" value="ECO:0007669"/>
    <property type="project" value="TreeGrafter"/>
</dbReference>
<evidence type="ECO:0000313" key="6">
    <source>
        <dbReference type="EMBL" id="GAU27663.1"/>
    </source>
</evidence>
<dbReference type="PANTHER" id="PTHR46391:SF13">
    <property type="entry name" value="ACTIVATOR OF SPOMIN LUC3"/>
    <property type="match status" value="1"/>
</dbReference>
<evidence type="ECO:0000256" key="4">
    <source>
        <dbReference type="SAM" id="Coils"/>
    </source>
</evidence>
<dbReference type="OrthoDB" id="1436029at2759"/>
<evidence type="ECO:0000256" key="2">
    <source>
        <dbReference type="ARBA" id="ARBA00023163"/>
    </source>
</evidence>
<keyword evidence="4" id="KW-0175">Coiled coil</keyword>
<sequence>MLKFEDSICPKKLHTLSPLSNGSSAFRPWKPNLKSSLGKVEASINGGSACKGGGDKVQQKMDPMKLKRILANRVSARKSKERQNEYIANLERMTKSFQDKLSFLHPQMEAYKYEKWLLEIENHQLKLEMAIREKERILEEVEIEKKQVEKNRLLELQRKQIFEEQTKMHITRSAAKHLLSNSIA</sequence>
<dbReference type="GO" id="GO:0045893">
    <property type="term" value="P:positive regulation of DNA-templated transcription"/>
    <property type="evidence" value="ECO:0007669"/>
    <property type="project" value="TreeGrafter"/>
</dbReference>
<dbReference type="GO" id="GO:0005634">
    <property type="term" value="C:nucleus"/>
    <property type="evidence" value="ECO:0007669"/>
    <property type="project" value="TreeGrafter"/>
</dbReference>
<dbReference type="InterPro" id="IPR044759">
    <property type="entry name" value="bZIP_RF2"/>
</dbReference>
<evidence type="ECO:0000256" key="1">
    <source>
        <dbReference type="ARBA" id="ARBA00023015"/>
    </source>
</evidence>
<gene>
    <name evidence="6" type="ORF">TSUD_126090</name>
</gene>
<dbReference type="Proteomes" id="UP000242715">
    <property type="component" value="Unassembled WGS sequence"/>
</dbReference>
<evidence type="ECO:0000256" key="3">
    <source>
        <dbReference type="ARBA" id="ARBA00023242"/>
    </source>
</evidence>
<keyword evidence="2" id="KW-0804">Transcription</keyword>
<feature type="coiled-coil region" evidence="4">
    <location>
        <begin position="113"/>
        <end position="158"/>
    </location>
</feature>
<evidence type="ECO:0000259" key="5">
    <source>
        <dbReference type="SMART" id="SM00338"/>
    </source>
</evidence>
<dbReference type="InterPro" id="IPR052483">
    <property type="entry name" value="bZIP_transcription_regulators"/>
</dbReference>
<name>A0A2Z6MC49_TRISU</name>
<organism evidence="6 7">
    <name type="scientific">Trifolium subterraneum</name>
    <name type="common">Subterranean clover</name>
    <dbReference type="NCBI Taxonomy" id="3900"/>
    <lineage>
        <taxon>Eukaryota</taxon>
        <taxon>Viridiplantae</taxon>
        <taxon>Streptophyta</taxon>
        <taxon>Embryophyta</taxon>
        <taxon>Tracheophyta</taxon>
        <taxon>Spermatophyta</taxon>
        <taxon>Magnoliopsida</taxon>
        <taxon>eudicotyledons</taxon>
        <taxon>Gunneridae</taxon>
        <taxon>Pentapetalae</taxon>
        <taxon>rosids</taxon>
        <taxon>fabids</taxon>
        <taxon>Fabales</taxon>
        <taxon>Fabaceae</taxon>
        <taxon>Papilionoideae</taxon>
        <taxon>50 kb inversion clade</taxon>
        <taxon>NPAAA clade</taxon>
        <taxon>Hologalegina</taxon>
        <taxon>IRL clade</taxon>
        <taxon>Trifolieae</taxon>
        <taxon>Trifolium</taxon>
    </lineage>
</organism>
<dbReference type="PANTHER" id="PTHR46391">
    <property type="entry name" value="BASIC LEUCINE ZIPPER 34"/>
    <property type="match status" value="1"/>
</dbReference>
<keyword evidence="3" id="KW-0539">Nucleus</keyword>
<dbReference type="EMBL" id="DF973360">
    <property type="protein sequence ID" value="GAU27663.1"/>
    <property type="molecule type" value="Genomic_DNA"/>
</dbReference>
<dbReference type="GO" id="GO:0003700">
    <property type="term" value="F:DNA-binding transcription factor activity"/>
    <property type="evidence" value="ECO:0007669"/>
    <property type="project" value="InterPro"/>
</dbReference>
<protein>
    <recommendedName>
        <fullName evidence="5">BZIP domain-containing protein</fullName>
    </recommendedName>
</protein>